<protein>
    <submittedName>
        <fullName evidence="1">Phage major capsid protein</fullName>
    </submittedName>
</protein>
<proteinExistence type="predicted"/>
<reference evidence="1 2" key="1">
    <citation type="submission" date="2022-12" db="EMBL/GenBank/DDBJ databases">
        <title>Metagenome assembled genome from gulf of manar.</title>
        <authorList>
            <person name="Kohli P."/>
            <person name="Pk S."/>
            <person name="Venkata Ramana C."/>
            <person name="Sasikala C."/>
        </authorList>
    </citation>
    <scope>NUCLEOTIDE SEQUENCE [LARGE SCALE GENOMIC DNA]</scope>
    <source>
        <strain evidence="1">JB008</strain>
    </source>
</reference>
<feature type="non-terminal residue" evidence="1">
    <location>
        <position position="162"/>
    </location>
</feature>
<name>A0AAJ1MP05_9SPIO</name>
<sequence>MLKRLKELLAAMKRIEKDGFPDEGDAKSYFEEKEEVLEEIGKVLGELETSYSEEIEAMKATIKTLRDSLKDQADSPRVLTVDEFYLNLGKTIAGVWLKNQQMLGELHAVPNYKNESWVNPKDVNWAVGKGWVGKAPLDTPMGDMATNDQYLINPIYENKIMT</sequence>
<organism evidence="1 2">
    <name type="scientific">Candidatus Thalassospirochaeta sargassi</name>
    <dbReference type="NCBI Taxonomy" id="3119039"/>
    <lineage>
        <taxon>Bacteria</taxon>
        <taxon>Pseudomonadati</taxon>
        <taxon>Spirochaetota</taxon>
        <taxon>Spirochaetia</taxon>
        <taxon>Spirochaetales</taxon>
        <taxon>Spirochaetaceae</taxon>
        <taxon>Candidatus Thalassospirochaeta</taxon>
    </lineage>
</organism>
<evidence type="ECO:0000313" key="1">
    <source>
        <dbReference type="EMBL" id="MDC7228515.1"/>
    </source>
</evidence>
<gene>
    <name evidence="1" type="ORF">PQJ61_17270</name>
</gene>
<dbReference type="AlphaFoldDB" id="A0AAJ1MP05"/>
<accession>A0AAJ1MP05</accession>
<comment type="caution">
    <text evidence="1">The sequence shown here is derived from an EMBL/GenBank/DDBJ whole genome shotgun (WGS) entry which is preliminary data.</text>
</comment>
<dbReference type="EMBL" id="JAQQAL010000050">
    <property type="protein sequence ID" value="MDC7228515.1"/>
    <property type="molecule type" value="Genomic_DNA"/>
</dbReference>
<evidence type="ECO:0000313" key="2">
    <source>
        <dbReference type="Proteomes" id="UP001221217"/>
    </source>
</evidence>
<dbReference type="Proteomes" id="UP001221217">
    <property type="component" value="Unassembled WGS sequence"/>
</dbReference>